<dbReference type="AlphaFoldDB" id="A0A0Q3KYC9"/>
<dbReference type="PANTHER" id="PTHR42971">
    <property type="entry name" value="TRNA (CYTIDINE(34)-2'-O)-METHYLTRANSFERASE"/>
    <property type="match status" value="1"/>
</dbReference>
<evidence type="ECO:0000259" key="8">
    <source>
        <dbReference type="Pfam" id="PF00588"/>
    </source>
</evidence>
<evidence type="ECO:0000256" key="4">
    <source>
        <dbReference type="ARBA" id="ARBA00022691"/>
    </source>
</evidence>
<dbReference type="InterPro" id="IPR001537">
    <property type="entry name" value="SpoU_MeTrfase"/>
</dbReference>
<dbReference type="InterPro" id="IPR029026">
    <property type="entry name" value="tRNA_m1G_MTases_N"/>
</dbReference>
<comment type="subcellular location">
    <subcellularLocation>
        <location evidence="6">Cytoplasm</location>
    </subcellularLocation>
</comment>
<evidence type="ECO:0000256" key="3">
    <source>
        <dbReference type="ARBA" id="ARBA00022679"/>
    </source>
</evidence>
<comment type="catalytic activity">
    <reaction evidence="6">
        <text>cytidine(34) in tRNA + S-adenosyl-L-methionine = 2'-O-methylcytidine(34) in tRNA + S-adenosyl-L-homocysteine + H(+)</text>
        <dbReference type="Rhea" id="RHEA:43084"/>
        <dbReference type="Rhea" id="RHEA-COMP:10331"/>
        <dbReference type="Rhea" id="RHEA-COMP:10332"/>
        <dbReference type="ChEBI" id="CHEBI:15378"/>
        <dbReference type="ChEBI" id="CHEBI:57856"/>
        <dbReference type="ChEBI" id="CHEBI:59789"/>
        <dbReference type="ChEBI" id="CHEBI:74495"/>
        <dbReference type="ChEBI" id="CHEBI:82748"/>
        <dbReference type="EC" id="2.1.1.207"/>
    </reaction>
</comment>
<evidence type="ECO:0000256" key="7">
    <source>
        <dbReference type="PIRSR" id="PIRSR029256-1"/>
    </source>
</evidence>
<feature type="binding site" evidence="6 7">
    <location>
        <position position="102"/>
    </location>
    <ligand>
        <name>S-adenosyl-L-methionine</name>
        <dbReference type="ChEBI" id="CHEBI:59789"/>
    </ligand>
</feature>
<dbReference type="GO" id="GO:0008175">
    <property type="term" value="F:tRNA methyltransferase activity"/>
    <property type="evidence" value="ECO:0007669"/>
    <property type="project" value="UniProtKB-UniRule"/>
</dbReference>
<feature type="domain" description="tRNA/rRNA methyltransferase SpoU type" evidence="8">
    <location>
        <begin position="2"/>
        <end position="141"/>
    </location>
</feature>
<organism evidence="9 11">
    <name type="scientific">Bosea thiooxidans</name>
    <dbReference type="NCBI Taxonomy" id="53254"/>
    <lineage>
        <taxon>Bacteria</taxon>
        <taxon>Pseudomonadati</taxon>
        <taxon>Pseudomonadota</taxon>
        <taxon>Alphaproteobacteria</taxon>
        <taxon>Hyphomicrobiales</taxon>
        <taxon>Boseaceae</taxon>
        <taxon>Bosea</taxon>
    </lineage>
</organism>
<keyword evidence="11" id="KW-1185">Reference proteome</keyword>
<dbReference type="HAMAP" id="MF_01885">
    <property type="entry name" value="tRNA_methyltr_TrmL"/>
    <property type="match status" value="1"/>
</dbReference>
<keyword evidence="3 6" id="KW-0808">Transferase</keyword>
<dbReference type="EMBL" id="FUYX01000001">
    <property type="protein sequence ID" value="SKB39082.1"/>
    <property type="molecule type" value="Genomic_DNA"/>
</dbReference>
<reference evidence="10 12" key="2">
    <citation type="submission" date="2017-02" db="EMBL/GenBank/DDBJ databases">
        <authorList>
            <person name="Peterson S.W."/>
        </authorList>
    </citation>
    <scope>NUCLEOTIDE SEQUENCE [LARGE SCALE GENOMIC DNA]</scope>
    <source>
        <strain evidence="10 12">DSM 9653</strain>
    </source>
</reference>
<dbReference type="GO" id="GO:0008757">
    <property type="term" value="F:S-adenosylmethionine-dependent methyltransferase activity"/>
    <property type="evidence" value="ECO:0007669"/>
    <property type="project" value="UniProtKB-UniRule"/>
</dbReference>
<comment type="caution">
    <text evidence="6">Lacks conserved residue(s) required for the propagation of feature annotation.</text>
</comment>
<dbReference type="Pfam" id="PF00588">
    <property type="entry name" value="SpoU_methylase"/>
    <property type="match status" value="1"/>
</dbReference>
<comment type="subunit">
    <text evidence="6">Homodimer.</text>
</comment>
<sequence>MLRLALFQPDIPQNAGTMIRMAACLGIAVDIVEPAAFDVSDRHFRRSGMDYLERAAVMRHDSFAAFERWRHDHGHRLVLAETDGTTPLSDFVFRPDDIVLVGRESAGVTPAVQAAAEASLHIPMRAGLRSLNVALAAAMVMGEALRQTGGFPGRDGNDHGHPEAS</sequence>
<protein>
    <recommendedName>
        <fullName evidence="6">tRNA (cytidine(34)-2'-O)-methyltransferase</fullName>
        <ecNumber evidence="6">2.1.1.207</ecNumber>
    </recommendedName>
    <alternativeName>
        <fullName evidence="6">tRNA (cytidine/uridine-2'-O-)-methyltransferase TrmL</fullName>
    </alternativeName>
</protein>
<name>A0A0Q3KYC9_9HYPH</name>
<comment type="function">
    <text evidence="6">Methylates the ribose at the nucleotide 34 wobble position in the two leucyl isoacceptors tRNA(Leu)(CmAA) and tRNA(Leu)(cmnm5UmAA). Catalyzes the methyl transfer from S-adenosyl-L-methionine to the 2'-OH of the wobble nucleotide.</text>
</comment>
<comment type="similarity">
    <text evidence="6">Belongs to the class IV-like SAM-binding methyltransferase superfamily. RNA methyltransferase TrmH family. TrmL subfamily.</text>
</comment>
<evidence type="ECO:0000313" key="12">
    <source>
        <dbReference type="Proteomes" id="UP000190130"/>
    </source>
</evidence>
<dbReference type="GO" id="GO:0003723">
    <property type="term" value="F:RNA binding"/>
    <property type="evidence" value="ECO:0007669"/>
    <property type="project" value="InterPro"/>
</dbReference>
<proteinExistence type="inferred from homology"/>
<dbReference type="SUPFAM" id="SSF75217">
    <property type="entry name" value="alpha/beta knot"/>
    <property type="match status" value="1"/>
</dbReference>
<evidence type="ECO:0000313" key="10">
    <source>
        <dbReference type="EMBL" id="SKB39082.1"/>
    </source>
</evidence>
<dbReference type="EMBL" id="LMAR01000051">
    <property type="protein sequence ID" value="KQK29292.1"/>
    <property type="molecule type" value="Genomic_DNA"/>
</dbReference>
<dbReference type="Gene3D" id="3.40.1280.10">
    <property type="match status" value="1"/>
</dbReference>
<accession>A0A0Q3KYC9</accession>
<dbReference type="InterPro" id="IPR016914">
    <property type="entry name" value="TrmL"/>
</dbReference>
<dbReference type="PIRSF" id="PIRSF029256">
    <property type="entry name" value="SpoU_TrmH_prd"/>
    <property type="match status" value="1"/>
</dbReference>
<keyword evidence="5 6" id="KW-0819">tRNA processing</keyword>
<dbReference type="InterPro" id="IPR029028">
    <property type="entry name" value="Alpha/beta_knot_MTases"/>
</dbReference>
<feature type="binding site" evidence="6 7">
    <location>
        <position position="122"/>
    </location>
    <ligand>
        <name>S-adenosyl-L-methionine</name>
        <dbReference type="ChEBI" id="CHEBI:59789"/>
    </ligand>
</feature>
<evidence type="ECO:0000313" key="9">
    <source>
        <dbReference type="EMBL" id="KQK29292.1"/>
    </source>
</evidence>
<dbReference type="GO" id="GO:0002130">
    <property type="term" value="P:wobble position ribose methylation"/>
    <property type="evidence" value="ECO:0007669"/>
    <property type="project" value="TreeGrafter"/>
</dbReference>
<dbReference type="PANTHER" id="PTHR42971:SF1">
    <property type="entry name" value="TRNA (CYTIDINE(34)-2'-O)-METHYLTRANSFERASE"/>
    <property type="match status" value="1"/>
</dbReference>
<evidence type="ECO:0000256" key="5">
    <source>
        <dbReference type="ARBA" id="ARBA00022694"/>
    </source>
</evidence>
<dbReference type="STRING" id="53254.SAMN05660750_00513"/>
<dbReference type="Proteomes" id="UP000051562">
    <property type="component" value="Unassembled WGS sequence"/>
</dbReference>
<feature type="binding site" evidence="6 7">
    <location>
        <position position="130"/>
    </location>
    <ligand>
        <name>S-adenosyl-L-methionine</name>
        <dbReference type="ChEBI" id="CHEBI:59789"/>
    </ligand>
</feature>
<evidence type="ECO:0000256" key="2">
    <source>
        <dbReference type="ARBA" id="ARBA00022603"/>
    </source>
</evidence>
<dbReference type="RefSeq" id="WP_055729460.1">
    <property type="nucleotide sequence ID" value="NZ_FUYX01000001.1"/>
</dbReference>
<gene>
    <name evidence="6" type="primary">trmL</name>
    <name evidence="9" type="ORF">ARD30_18855</name>
    <name evidence="10" type="ORF">SAMN05660750_00513</name>
</gene>
<evidence type="ECO:0000313" key="11">
    <source>
        <dbReference type="Proteomes" id="UP000051562"/>
    </source>
</evidence>
<evidence type="ECO:0000256" key="6">
    <source>
        <dbReference type="HAMAP-Rule" id="MF_01885"/>
    </source>
</evidence>
<evidence type="ECO:0000256" key="1">
    <source>
        <dbReference type="ARBA" id="ARBA00022490"/>
    </source>
</evidence>
<dbReference type="Proteomes" id="UP000190130">
    <property type="component" value="Unassembled WGS sequence"/>
</dbReference>
<dbReference type="EC" id="2.1.1.207" evidence="6"/>
<keyword evidence="4 6" id="KW-0949">S-adenosyl-L-methionine</keyword>
<comment type="catalytic activity">
    <reaction evidence="6">
        <text>5-carboxymethylaminomethyluridine(34) in tRNA(Leu) + S-adenosyl-L-methionine = 5-carboxymethylaminomethyl-2'-O-methyluridine(34) in tRNA(Leu) + S-adenosyl-L-homocysteine + H(+)</text>
        <dbReference type="Rhea" id="RHEA:43088"/>
        <dbReference type="Rhea" id="RHEA-COMP:10333"/>
        <dbReference type="Rhea" id="RHEA-COMP:10334"/>
        <dbReference type="ChEBI" id="CHEBI:15378"/>
        <dbReference type="ChEBI" id="CHEBI:57856"/>
        <dbReference type="ChEBI" id="CHEBI:59789"/>
        <dbReference type="ChEBI" id="CHEBI:74508"/>
        <dbReference type="ChEBI" id="CHEBI:74511"/>
        <dbReference type="EC" id="2.1.1.207"/>
    </reaction>
</comment>
<reference evidence="9 11" key="1">
    <citation type="submission" date="2015-10" db="EMBL/GenBank/DDBJ databases">
        <title>Draft genome of Bosea thiooxidans.</title>
        <authorList>
            <person name="Wang X."/>
        </authorList>
    </citation>
    <scope>NUCLEOTIDE SEQUENCE [LARGE SCALE GENOMIC DNA]</scope>
    <source>
        <strain evidence="9 11">CGMCC 9174</strain>
    </source>
</reference>
<keyword evidence="1 6" id="KW-0963">Cytoplasm</keyword>
<dbReference type="OrthoDB" id="9789043at2"/>
<dbReference type="GO" id="GO:0005737">
    <property type="term" value="C:cytoplasm"/>
    <property type="evidence" value="ECO:0007669"/>
    <property type="project" value="UniProtKB-SubCell"/>
</dbReference>
<keyword evidence="2 6" id="KW-0489">Methyltransferase</keyword>